<proteinExistence type="predicted"/>
<accession>A0A084G9R5</accession>
<feature type="transmembrane region" description="Helical" evidence="2">
    <location>
        <begin position="305"/>
        <end position="327"/>
    </location>
</feature>
<evidence type="ECO:0000313" key="4">
    <source>
        <dbReference type="Proteomes" id="UP000028545"/>
    </source>
</evidence>
<organism evidence="3 4">
    <name type="scientific">Pseudallescheria apiosperma</name>
    <name type="common">Scedosporium apiospermum</name>
    <dbReference type="NCBI Taxonomy" id="563466"/>
    <lineage>
        <taxon>Eukaryota</taxon>
        <taxon>Fungi</taxon>
        <taxon>Dikarya</taxon>
        <taxon>Ascomycota</taxon>
        <taxon>Pezizomycotina</taxon>
        <taxon>Sordariomycetes</taxon>
        <taxon>Hypocreomycetidae</taxon>
        <taxon>Microascales</taxon>
        <taxon>Microascaceae</taxon>
        <taxon>Scedosporium</taxon>
    </lineage>
</organism>
<keyword evidence="2" id="KW-0812">Transmembrane</keyword>
<dbReference type="VEuPathDB" id="FungiDB:SAPIO_CDS3828"/>
<dbReference type="Gene3D" id="1.20.58.340">
    <property type="entry name" value="Magnesium transport protein CorA, transmembrane region"/>
    <property type="match status" value="1"/>
</dbReference>
<dbReference type="KEGG" id="sapo:SAPIO_CDS3828"/>
<name>A0A084G9R5_PSEDA</name>
<feature type="compositionally biased region" description="Acidic residues" evidence="1">
    <location>
        <begin position="222"/>
        <end position="231"/>
    </location>
</feature>
<protein>
    <submittedName>
        <fullName evidence="3">Uncharacterized protein</fullName>
    </submittedName>
</protein>
<dbReference type="OrthoDB" id="3561681at2759"/>
<reference evidence="3 4" key="1">
    <citation type="journal article" date="2014" name="Genome Announc.">
        <title>Draft genome sequence of the pathogenic fungus Scedosporium apiospermum.</title>
        <authorList>
            <person name="Vandeputte P."/>
            <person name="Ghamrawi S."/>
            <person name="Rechenmann M."/>
            <person name="Iltis A."/>
            <person name="Giraud S."/>
            <person name="Fleury M."/>
            <person name="Thornton C."/>
            <person name="Delhaes L."/>
            <person name="Meyer W."/>
            <person name="Papon N."/>
            <person name="Bouchara J.P."/>
        </authorList>
    </citation>
    <scope>NUCLEOTIDE SEQUENCE [LARGE SCALE GENOMIC DNA]</scope>
    <source>
        <strain evidence="3 4">IHEM 14462</strain>
    </source>
</reference>
<dbReference type="Proteomes" id="UP000028545">
    <property type="component" value="Unassembled WGS sequence"/>
</dbReference>
<keyword evidence="4" id="KW-1185">Reference proteome</keyword>
<evidence type="ECO:0000313" key="3">
    <source>
        <dbReference type="EMBL" id="KEZ44077.1"/>
    </source>
</evidence>
<feature type="transmembrane region" description="Helical" evidence="2">
    <location>
        <begin position="339"/>
        <end position="358"/>
    </location>
</feature>
<sequence length="391" mass="43946">MRKDFSNYYLLHQHTQISSSYDRRRLHITPASFRALMSTYHVPVSLMAALSRPYMVCGTGFRKLSDGVSDHWCHLPVRVVVKCLVDAKEHTKSTAGSNQMDPFHYIHISGAKADIRGSHIGLYVRRDLKAKRMSVIVVNLLDGRFKDLIEEPLVRMRATFEKHLQREIANETSAFSDGSKDMNKALHIMAAHLHRYKSELGRLGFILSDLLSHRLDMDGDDYASGDGDDVDGSSSSGVTESEKEKIRIEQLQSQLKAITDFSDEMERKVQNILTLADAKLSQKVALQSHELTISVNNDSIAMKTIAILTMLFLPGTSFAAILAMPFFDDNEYLGEPSKVWIWVVLTIASTVVAFWGFFHVMNRQERSMEEKRACSTGDGSTDRVDNGLALA</sequence>
<dbReference type="EMBL" id="JOWA01000089">
    <property type="protein sequence ID" value="KEZ44077.1"/>
    <property type="molecule type" value="Genomic_DNA"/>
</dbReference>
<gene>
    <name evidence="3" type="ORF">SAPIO_CDS3828</name>
</gene>
<keyword evidence="2" id="KW-0472">Membrane</keyword>
<dbReference type="RefSeq" id="XP_016643876.1">
    <property type="nucleotide sequence ID" value="XM_016786533.1"/>
</dbReference>
<feature type="region of interest" description="Disordered" evidence="1">
    <location>
        <begin position="222"/>
        <end position="244"/>
    </location>
</feature>
<evidence type="ECO:0000256" key="2">
    <source>
        <dbReference type="SAM" id="Phobius"/>
    </source>
</evidence>
<comment type="caution">
    <text evidence="3">The sequence shown here is derived from an EMBL/GenBank/DDBJ whole genome shotgun (WGS) entry which is preliminary data.</text>
</comment>
<keyword evidence="2" id="KW-1133">Transmembrane helix</keyword>
<dbReference type="HOGENOM" id="CLU_030434_0_0_1"/>
<feature type="region of interest" description="Disordered" evidence="1">
    <location>
        <begin position="369"/>
        <end position="391"/>
    </location>
</feature>
<dbReference type="AlphaFoldDB" id="A0A084G9R5"/>
<evidence type="ECO:0000256" key="1">
    <source>
        <dbReference type="SAM" id="MobiDB-lite"/>
    </source>
</evidence>
<dbReference type="GeneID" id="27722900"/>